<name>A0A6C0CDF8_9ZZZZ</name>
<accession>A0A6C0CDF8</accession>
<organism evidence="2">
    <name type="scientific">viral metagenome</name>
    <dbReference type="NCBI Taxonomy" id="1070528"/>
    <lineage>
        <taxon>unclassified sequences</taxon>
        <taxon>metagenomes</taxon>
        <taxon>organismal metagenomes</taxon>
    </lineage>
</organism>
<feature type="compositionally biased region" description="Basic residues" evidence="1">
    <location>
        <begin position="65"/>
        <end position="95"/>
    </location>
</feature>
<evidence type="ECO:0000313" key="2">
    <source>
        <dbReference type="EMBL" id="QHT01870.1"/>
    </source>
</evidence>
<sequence length="95" mass="11207">MPCYGLKRRGCRRRKAAAAEEEEKRSRSSSDYSSDSDTYASEKSEKSRGTLRKTINAYGEQVKGKGFRTKARRRRNGSKKRRLHRKRTTRRSRRH</sequence>
<dbReference type="AlphaFoldDB" id="A0A6C0CDF8"/>
<reference evidence="2" key="1">
    <citation type="journal article" date="2020" name="Nature">
        <title>Giant virus diversity and host interactions through global metagenomics.</title>
        <authorList>
            <person name="Schulz F."/>
            <person name="Roux S."/>
            <person name="Paez-Espino D."/>
            <person name="Jungbluth S."/>
            <person name="Walsh D.A."/>
            <person name="Denef V.J."/>
            <person name="McMahon K.D."/>
            <person name="Konstantinidis K.T."/>
            <person name="Eloe-Fadrosh E.A."/>
            <person name="Kyrpides N.C."/>
            <person name="Woyke T."/>
        </authorList>
    </citation>
    <scope>NUCLEOTIDE SEQUENCE</scope>
    <source>
        <strain evidence="2">GVMAG-M-3300020523-10</strain>
    </source>
</reference>
<dbReference type="EMBL" id="MN739382">
    <property type="protein sequence ID" value="QHT01870.1"/>
    <property type="molecule type" value="Genomic_DNA"/>
</dbReference>
<evidence type="ECO:0000256" key="1">
    <source>
        <dbReference type="SAM" id="MobiDB-lite"/>
    </source>
</evidence>
<feature type="compositionally biased region" description="Low complexity" evidence="1">
    <location>
        <begin position="29"/>
        <end position="39"/>
    </location>
</feature>
<feature type="compositionally biased region" description="Basic residues" evidence="1">
    <location>
        <begin position="1"/>
        <end position="16"/>
    </location>
</feature>
<feature type="region of interest" description="Disordered" evidence="1">
    <location>
        <begin position="1"/>
        <end position="95"/>
    </location>
</feature>
<protein>
    <submittedName>
        <fullName evidence="2">Uncharacterized protein</fullName>
    </submittedName>
</protein>
<proteinExistence type="predicted"/>